<feature type="compositionally biased region" description="Basic and acidic residues" evidence="1">
    <location>
        <begin position="687"/>
        <end position="698"/>
    </location>
</feature>
<feature type="region of interest" description="Disordered" evidence="1">
    <location>
        <begin position="1"/>
        <end position="43"/>
    </location>
</feature>
<sequence>MSNPPQNSAPVPSKRRKTKPRVTLPGTSRFSLDADSLPPATSRAAPETIHVAALDSGFCFRAPITPASAPHAFTRRADVNTLGSFVRTDAPIFPRLEDPREPFDESFDPPDFSALHSSHGLSTESLSEVLPGESPFTMKPRGCSDYDKIHSIIQHLRSLQISPFQLILQVLNPDDWQYEYHRSHLYREGSTRLSELVDAMMHDEHGKTKLLDCMRPHLLDFACKTVAEEMENRREVSIVSGIGVVTPEFIDAWNIEEEVDTTPFLTRILETAAQTKHAAAHNKIKHPQKMCRVVTRQLLYQSSNRCLSFQAEFGLFLWATGCARQTIDALFRCGLSVSYDSVLSCVESLSFHCDAKTLARSKDVHGFSYDNMNLSTSIFVEQRGSSGPAKVTSGTFGILYGLRNALAEHMLIAPIMQRFRKSQGLQFNLHLRPALPQLRSFHNQLVVTIMDRLIAHQPGFEVVAKDPLLQHVARRPFPVGWITPEFPTRATTIEEATTRGNLLYHDEIYLNQFKRTTDSLSKYAIPSINDQLTNARIRAGQILRARDTNAWNRREVFQLAFGLFHLCLNLVWGILHAHRGTVNMMGSLSYFFSLMEKTRLGNDQPDYHTLLAALTQILDGLLLSAWRRECGSVSLEAFAKSKPTAQQLRDIATRILNEYATPFTAPDPEPDSDSPDVTENSDSEEEVAPRADTSKSAKQDIAHHNIRLLTRDLLIVTALTRAISDGDFGRIEDFLPQLAMIFRGLGCNKYCTEILHFLHNLKVVWTPEFGDIMRDNMIICISGRGPGHCMGVDMNIEHLIGYLKNLLQAKGMTSTWDRLGNVSASIVYLQRVKKKVAAALETAYRSTGHTTPDTSALVWRVADKVTSEGLQQFEDGRVNNASCKLTVDAMLTGEAKLKSSTLATFNKNMLLMIKGHAFEEEEDECPTMAYGTTALEDDLIPTVLT</sequence>
<dbReference type="Proteomes" id="UP001219525">
    <property type="component" value="Unassembled WGS sequence"/>
</dbReference>
<name>A0AAD6VGP2_9AGAR</name>
<organism evidence="3 4">
    <name type="scientific">Mycena pura</name>
    <dbReference type="NCBI Taxonomy" id="153505"/>
    <lineage>
        <taxon>Eukaryota</taxon>
        <taxon>Fungi</taxon>
        <taxon>Dikarya</taxon>
        <taxon>Basidiomycota</taxon>
        <taxon>Agaricomycotina</taxon>
        <taxon>Agaricomycetes</taxon>
        <taxon>Agaricomycetidae</taxon>
        <taxon>Agaricales</taxon>
        <taxon>Marasmiineae</taxon>
        <taxon>Mycenaceae</taxon>
        <taxon>Mycena</taxon>
    </lineage>
</organism>
<dbReference type="InterPro" id="IPR046496">
    <property type="entry name" value="DUF6589"/>
</dbReference>
<evidence type="ECO:0000259" key="2">
    <source>
        <dbReference type="Pfam" id="PF20231"/>
    </source>
</evidence>
<evidence type="ECO:0000313" key="3">
    <source>
        <dbReference type="EMBL" id="KAJ7209151.1"/>
    </source>
</evidence>
<proteinExistence type="predicted"/>
<gene>
    <name evidence="3" type="ORF">GGX14DRAFT_566331</name>
</gene>
<comment type="caution">
    <text evidence="3">The sequence shown here is derived from an EMBL/GenBank/DDBJ whole genome shotgun (WGS) entry which is preliminary data.</text>
</comment>
<keyword evidence="4" id="KW-1185">Reference proteome</keyword>
<accession>A0AAD6VGP2</accession>
<protein>
    <recommendedName>
        <fullName evidence="2">DUF6589 domain-containing protein</fullName>
    </recommendedName>
</protein>
<dbReference type="EMBL" id="JARJCW010000031">
    <property type="protein sequence ID" value="KAJ7209151.1"/>
    <property type="molecule type" value="Genomic_DNA"/>
</dbReference>
<feature type="domain" description="DUF6589" evidence="2">
    <location>
        <begin position="423"/>
        <end position="849"/>
    </location>
</feature>
<feature type="compositionally biased region" description="Acidic residues" evidence="1">
    <location>
        <begin position="668"/>
        <end position="686"/>
    </location>
</feature>
<feature type="compositionally biased region" description="Polar residues" evidence="1">
    <location>
        <begin position="1"/>
        <end position="10"/>
    </location>
</feature>
<dbReference type="AlphaFoldDB" id="A0AAD6VGP2"/>
<evidence type="ECO:0000256" key="1">
    <source>
        <dbReference type="SAM" id="MobiDB-lite"/>
    </source>
</evidence>
<feature type="region of interest" description="Disordered" evidence="1">
    <location>
        <begin position="662"/>
        <end position="698"/>
    </location>
</feature>
<evidence type="ECO:0000313" key="4">
    <source>
        <dbReference type="Proteomes" id="UP001219525"/>
    </source>
</evidence>
<dbReference type="Pfam" id="PF20231">
    <property type="entry name" value="DUF6589"/>
    <property type="match status" value="1"/>
</dbReference>
<reference evidence="3" key="1">
    <citation type="submission" date="2023-03" db="EMBL/GenBank/DDBJ databases">
        <title>Massive genome expansion in bonnet fungi (Mycena s.s.) driven by repeated elements and novel gene families across ecological guilds.</title>
        <authorList>
            <consortium name="Lawrence Berkeley National Laboratory"/>
            <person name="Harder C.B."/>
            <person name="Miyauchi S."/>
            <person name="Viragh M."/>
            <person name="Kuo A."/>
            <person name="Thoen E."/>
            <person name="Andreopoulos B."/>
            <person name="Lu D."/>
            <person name="Skrede I."/>
            <person name="Drula E."/>
            <person name="Henrissat B."/>
            <person name="Morin E."/>
            <person name="Kohler A."/>
            <person name="Barry K."/>
            <person name="LaButti K."/>
            <person name="Morin E."/>
            <person name="Salamov A."/>
            <person name="Lipzen A."/>
            <person name="Mereny Z."/>
            <person name="Hegedus B."/>
            <person name="Baldrian P."/>
            <person name="Stursova M."/>
            <person name="Weitz H."/>
            <person name="Taylor A."/>
            <person name="Grigoriev I.V."/>
            <person name="Nagy L.G."/>
            <person name="Martin F."/>
            <person name="Kauserud H."/>
        </authorList>
    </citation>
    <scope>NUCLEOTIDE SEQUENCE</scope>
    <source>
        <strain evidence="3">9144</strain>
    </source>
</reference>